<name>A0AAQ4EN69_AMBAM</name>
<dbReference type="EMBL" id="JARKHS020013219">
    <property type="protein sequence ID" value="KAK8776232.1"/>
    <property type="molecule type" value="Genomic_DNA"/>
</dbReference>
<accession>A0AAQ4EN69</accession>
<dbReference type="PANTHER" id="PTHR19229">
    <property type="entry name" value="ATP-BINDING CASSETTE TRANSPORTER SUBFAMILY A ABCA"/>
    <property type="match status" value="1"/>
</dbReference>
<dbReference type="InterPro" id="IPR026082">
    <property type="entry name" value="ABCA"/>
</dbReference>
<dbReference type="GO" id="GO:0005319">
    <property type="term" value="F:lipid transporter activity"/>
    <property type="evidence" value="ECO:0007669"/>
    <property type="project" value="TreeGrafter"/>
</dbReference>
<dbReference type="GO" id="GO:0016020">
    <property type="term" value="C:membrane"/>
    <property type="evidence" value="ECO:0007669"/>
    <property type="project" value="InterPro"/>
</dbReference>
<dbReference type="Gene3D" id="3.40.50.300">
    <property type="entry name" value="P-loop containing nucleotide triphosphate hydrolases"/>
    <property type="match status" value="1"/>
</dbReference>
<comment type="caution">
    <text evidence="1">The sequence shown here is derived from an EMBL/GenBank/DDBJ whole genome shotgun (WGS) entry which is preliminary data.</text>
</comment>
<dbReference type="SUPFAM" id="SSF52540">
    <property type="entry name" value="P-loop containing nucleoside triphosphate hydrolases"/>
    <property type="match status" value="1"/>
</dbReference>
<dbReference type="Proteomes" id="UP001321473">
    <property type="component" value="Unassembled WGS sequence"/>
</dbReference>
<gene>
    <name evidence="1" type="ORF">V5799_030426</name>
</gene>
<dbReference type="InterPro" id="IPR027417">
    <property type="entry name" value="P-loop_NTPase"/>
</dbReference>
<sequence length="330" mass="36432">MLPDLRRHDKEGSAAPAGLLSMQVARFLQIYTSVLAGFCRLLPPCSLLMGVVKVVTLEWVHTSCQNLAGWRRGNITALVAFCREVFDYRKSYAADRFTGLAQEPIDMCCLTYPLCTKDIRKNKNENQQNCPRSVVTGLSNLSTSIELNPTLLGFIAASCNLVSFPQAVYLACRDRSLSGYTLVAEDLQKWFRGDHAVRGFNVALRPSECFGLLGVKNCGKSSTVHMLAGLSLPTLGECHMADAKLSWGARAGVFLYHISSRCAWSEVFGRLAQLKRWFRIDSVLVSDCSLDEIFLGMARADMAEDAAEAKEKAVEATAKALREGDCRSQR</sequence>
<dbReference type="GO" id="GO:0140359">
    <property type="term" value="F:ABC-type transporter activity"/>
    <property type="evidence" value="ECO:0007669"/>
    <property type="project" value="InterPro"/>
</dbReference>
<dbReference type="AlphaFoldDB" id="A0AAQ4EN69"/>
<dbReference type="PANTHER" id="PTHR19229:SF250">
    <property type="entry name" value="ABC TRANSPORTER DOMAIN-CONTAINING PROTEIN-RELATED"/>
    <property type="match status" value="1"/>
</dbReference>
<evidence type="ECO:0000313" key="1">
    <source>
        <dbReference type="EMBL" id="KAK8776232.1"/>
    </source>
</evidence>
<keyword evidence="2" id="KW-1185">Reference proteome</keyword>
<evidence type="ECO:0008006" key="3">
    <source>
        <dbReference type="Google" id="ProtNLM"/>
    </source>
</evidence>
<proteinExistence type="predicted"/>
<evidence type="ECO:0000313" key="2">
    <source>
        <dbReference type="Proteomes" id="UP001321473"/>
    </source>
</evidence>
<protein>
    <recommendedName>
        <fullName evidence="3">ABC transporter</fullName>
    </recommendedName>
</protein>
<organism evidence="1 2">
    <name type="scientific">Amblyomma americanum</name>
    <name type="common">Lone star tick</name>
    <dbReference type="NCBI Taxonomy" id="6943"/>
    <lineage>
        <taxon>Eukaryota</taxon>
        <taxon>Metazoa</taxon>
        <taxon>Ecdysozoa</taxon>
        <taxon>Arthropoda</taxon>
        <taxon>Chelicerata</taxon>
        <taxon>Arachnida</taxon>
        <taxon>Acari</taxon>
        <taxon>Parasitiformes</taxon>
        <taxon>Ixodida</taxon>
        <taxon>Ixodoidea</taxon>
        <taxon>Ixodidae</taxon>
        <taxon>Amblyomminae</taxon>
        <taxon>Amblyomma</taxon>
    </lineage>
</organism>
<reference evidence="1 2" key="1">
    <citation type="journal article" date="2023" name="Arcadia Sci">
        <title>De novo assembly of a long-read Amblyomma americanum tick genome.</title>
        <authorList>
            <person name="Chou S."/>
            <person name="Poskanzer K.E."/>
            <person name="Rollins M."/>
            <person name="Thuy-Boun P.S."/>
        </authorList>
    </citation>
    <scope>NUCLEOTIDE SEQUENCE [LARGE SCALE GENOMIC DNA]</scope>
    <source>
        <strain evidence="1">F_SG_1</strain>
        <tissue evidence="1">Salivary glands</tissue>
    </source>
</reference>